<dbReference type="InterPro" id="IPR036388">
    <property type="entry name" value="WH-like_DNA-bd_sf"/>
</dbReference>
<dbReference type="InterPro" id="IPR036390">
    <property type="entry name" value="WH_DNA-bd_sf"/>
</dbReference>
<feature type="domain" description="HTH lysR-type" evidence="5">
    <location>
        <begin position="8"/>
        <end position="65"/>
    </location>
</feature>
<reference evidence="6 7" key="1">
    <citation type="submission" date="2018-03" db="EMBL/GenBank/DDBJ databases">
        <title>The Complete Genome of Celeribacter baekdonensis strain LH4, a Thiosulfate-Oxidizing Alphaproteobacterium Isolated from Gulf of Mexico Continental Slope Sediments.</title>
        <authorList>
            <person name="Flood B.E."/>
            <person name="Bailey J.V."/>
            <person name="Leprich D."/>
        </authorList>
    </citation>
    <scope>NUCLEOTIDE SEQUENCE [LARGE SCALE GENOMIC DNA]</scope>
    <source>
        <strain evidence="6 7">LH4</strain>
    </source>
</reference>
<dbReference type="Gene3D" id="3.40.190.10">
    <property type="entry name" value="Periplasmic binding protein-like II"/>
    <property type="match status" value="2"/>
</dbReference>
<dbReference type="AlphaFoldDB" id="A0A2R4M8I3"/>
<name>A0A2R4M8I3_9RHOB</name>
<dbReference type="InterPro" id="IPR005119">
    <property type="entry name" value="LysR_subst-bd"/>
</dbReference>
<keyword evidence="3" id="KW-0238">DNA-binding</keyword>
<dbReference type="Pfam" id="PF03466">
    <property type="entry name" value="LysR_substrate"/>
    <property type="match status" value="1"/>
</dbReference>
<dbReference type="Pfam" id="PF00126">
    <property type="entry name" value="HTH_1"/>
    <property type="match status" value="1"/>
</dbReference>
<dbReference type="InterPro" id="IPR058163">
    <property type="entry name" value="LysR-type_TF_proteobact-type"/>
</dbReference>
<dbReference type="PANTHER" id="PTHR30537:SF26">
    <property type="entry name" value="GLYCINE CLEAVAGE SYSTEM TRANSCRIPTIONAL ACTIVATOR"/>
    <property type="match status" value="1"/>
</dbReference>
<evidence type="ECO:0000256" key="2">
    <source>
        <dbReference type="ARBA" id="ARBA00023015"/>
    </source>
</evidence>
<accession>A0A2R4M8I3</accession>
<keyword evidence="2" id="KW-0805">Transcription regulation</keyword>
<evidence type="ECO:0000256" key="1">
    <source>
        <dbReference type="ARBA" id="ARBA00009437"/>
    </source>
</evidence>
<keyword evidence="4" id="KW-0804">Transcription</keyword>
<dbReference type="OrthoDB" id="5526340at2"/>
<dbReference type="GO" id="GO:0006351">
    <property type="term" value="P:DNA-templated transcription"/>
    <property type="evidence" value="ECO:0007669"/>
    <property type="project" value="TreeGrafter"/>
</dbReference>
<dbReference type="Gene3D" id="1.10.10.10">
    <property type="entry name" value="Winged helix-like DNA-binding domain superfamily/Winged helix DNA-binding domain"/>
    <property type="match status" value="1"/>
</dbReference>
<comment type="similarity">
    <text evidence="1">Belongs to the LysR transcriptional regulatory family.</text>
</comment>
<evidence type="ECO:0000256" key="3">
    <source>
        <dbReference type="ARBA" id="ARBA00023125"/>
    </source>
</evidence>
<organism evidence="6 7">
    <name type="scientific">Celeribacter baekdonensis</name>
    <dbReference type="NCBI Taxonomy" id="875171"/>
    <lineage>
        <taxon>Bacteria</taxon>
        <taxon>Pseudomonadati</taxon>
        <taxon>Pseudomonadota</taxon>
        <taxon>Alphaproteobacteria</taxon>
        <taxon>Rhodobacterales</taxon>
        <taxon>Roseobacteraceae</taxon>
        <taxon>Celeribacter</taxon>
    </lineage>
</organism>
<proteinExistence type="inferred from homology"/>
<dbReference type="KEGG" id="cbak:DA792_17055"/>
<gene>
    <name evidence="6" type="ORF">DA792_17055</name>
</gene>
<dbReference type="GO" id="GO:0043565">
    <property type="term" value="F:sequence-specific DNA binding"/>
    <property type="evidence" value="ECO:0007669"/>
    <property type="project" value="TreeGrafter"/>
</dbReference>
<dbReference type="Proteomes" id="UP000241447">
    <property type="component" value="Chromosome"/>
</dbReference>
<dbReference type="InterPro" id="IPR000847">
    <property type="entry name" value="LysR_HTH_N"/>
</dbReference>
<dbReference type="SUPFAM" id="SSF53850">
    <property type="entry name" value="Periplasmic binding protein-like II"/>
    <property type="match status" value="1"/>
</dbReference>
<dbReference type="PRINTS" id="PR00039">
    <property type="entry name" value="HTHLYSR"/>
</dbReference>
<evidence type="ECO:0000313" key="7">
    <source>
        <dbReference type="Proteomes" id="UP000241447"/>
    </source>
</evidence>
<dbReference type="GO" id="GO:0003700">
    <property type="term" value="F:DNA-binding transcription factor activity"/>
    <property type="evidence" value="ECO:0007669"/>
    <property type="project" value="InterPro"/>
</dbReference>
<protein>
    <submittedName>
        <fullName evidence="6">LysR family transcriptional regulator</fullName>
    </submittedName>
</protein>
<dbReference type="PROSITE" id="PS50931">
    <property type="entry name" value="HTH_LYSR"/>
    <property type="match status" value="1"/>
</dbReference>
<evidence type="ECO:0000313" key="6">
    <source>
        <dbReference type="EMBL" id="AVW93503.1"/>
    </source>
</evidence>
<dbReference type="PANTHER" id="PTHR30537">
    <property type="entry name" value="HTH-TYPE TRANSCRIPTIONAL REGULATOR"/>
    <property type="match status" value="1"/>
</dbReference>
<evidence type="ECO:0000259" key="5">
    <source>
        <dbReference type="PROSITE" id="PS50931"/>
    </source>
</evidence>
<dbReference type="SUPFAM" id="SSF46785">
    <property type="entry name" value="Winged helix' DNA-binding domain"/>
    <property type="match status" value="1"/>
</dbReference>
<evidence type="ECO:0000256" key="4">
    <source>
        <dbReference type="ARBA" id="ARBA00023163"/>
    </source>
</evidence>
<sequence>MRPRRFLPSIKLLQALDAVVRHRSVTGAADELNLTQSTVSRLIMTLEQQLGKELFTRHKKRLIPNSAALTYQQDISKALDMIQRASTTVVTNPEGGTISLAVLPTFATRWLGPRLSYFLKQHPGVAVNLATRIRRFDFENEAFDAAIYFGDADWPAVRHLKLFDEKVTACASREFIAQNTLSSPADLANQPLLYLESRPNAWPDWFAAHGVDAKVGGGMLMDQFSMMIQAAISGIGIALLPDYIAQTEIAEGRLQILHTPAVQMRGAYWMVWPEEKESFLPLASFRAWLQEQSDDEGSSLMAEV</sequence>
<dbReference type="EMBL" id="CP028475">
    <property type="protein sequence ID" value="AVW93503.1"/>
    <property type="molecule type" value="Genomic_DNA"/>
</dbReference>